<dbReference type="AlphaFoldDB" id="A0A9N9MNK2"/>
<keyword evidence="2" id="KW-0812">Transmembrane</keyword>
<keyword evidence="3" id="KW-0732">Signal</keyword>
<evidence type="ECO:0000256" key="2">
    <source>
        <dbReference type="SAM" id="Phobius"/>
    </source>
</evidence>
<evidence type="ECO:0000313" key="5">
    <source>
        <dbReference type="Proteomes" id="UP001152799"/>
    </source>
</evidence>
<feature type="transmembrane region" description="Helical" evidence="2">
    <location>
        <begin position="416"/>
        <end position="435"/>
    </location>
</feature>
<sequence>MLKTWIICIIIAIALPNPGLGGPVPEPQKIPNTTLDVVLQKFPSLDKSKLDPNLIDVLNKTCADWQAINSTSSVTRPGDRNAQCLVLYESLATFCLKFGESLPKYLGYIPSLVPKNLNVTIQNICSDTDGLYSLKDAEHNISNILQPETKPINCYLLCSGFGYKGATIIHDTCKYSYFFTSFEASKFLGDINARLNSTVSQNKIEPQPVKAEVPETAQENQVVQTTKQTVKVDINAQAVKEDQKNAEVKVEAPAKSKNINDVLEEVAGKPDVSPENVNPVAENPDSLAEKPDKIADAQIPAAVAEPPAAVAENPLEAEEKKNIPAPKVPSNKNELPADAANNNSLESNANQDDMENEEAEEAALAQEEANGKAEPVMPEEIAEIKTPSIKGKPNTVEDDSVSSYNIPEDDMDGDSYFFSYFTVLMCLVIVGYVGYHNRQKILALVLEGKRGKRTGRQARRPNSSNYHKLDSNLEEAISSSCTKNASNVIY</sequence>
<dbReference type="InterPro" id="IPR037645">
    <property type="entry name" value="KCT2"/>
</dbReference>
<keyword evidence="2" id="KW-1133">Transmembrane helix</keyword>
<dbReference type="PANTHER" id="PTHR16502">
    <property type="entry name" value="KERATINOCYTE-ASSOCIATED TRANSMEMBRANE PROTEIN 2"/>
    <property type="match status" value="1"/>
</dbReference>
<dbReference type="OrthoDB" id="5846619at2759"/>
<reference evidence="4" key="1">
    <citation type="submission" date="2022-01" db="EMBL/GenBank/DDBJ databases">
        <authorList>
            <person name="King R."/>
        </authorList>
    </citation>
    <scope>NUCLEOTIDE SEQUENCE</scope>
</reference>
<accession>A0A9N9MNK2</accession>
<protein>
    <submittedName>
        <fullName evidence="4">Uncharacterized protein</fullName>
    </submittedName>
</protein>
<proteinExistence type="predicted"/>
<keyword evidence="2" id="KW-0472">Membrane</keyword>
<evidence type="ECO:0000256" key="3">
    <source>
        <dbReference type="SAM" id="SignalP"/>
    </source>
</evidence>
<evidence type="ECO:0000256" key="1">
    <source>
        <dbReference type="SAM" id="MobiDB-lite"/>
    </source>
</evidence>
<feature type="region of interest" description="Disordered" evidence="1">
    <location>
        <begin position="267"/>
        <end position="287"/>
    </location>
</feature>
<dbReference type="Pfam" id="PF17818">
    <property type="entry name" value="KCT2"/>
    <property type="match status" value="1"/>
</dbReference>
<organism evidence="4 5">
    <name type="scientific">Ceutorhynchus assimilis</name>
    <name type="common">cabbage seed weevil</name>
    <dbReference type="NCBI Taxonomy" id="467358"/>
    <lineage>
        <taxon>Eukaryota</taxon>
        <taxon>Metazoa</taxon>
        <taxon>Ecdysozoa</taxon>
        <taxon>Arthropoda</taxon>
        <taxon>Hexapoda</taxon>
        <taxon>Insecta</taxon>
        <taxon>Pterygota</taxon>
        <taxon>Neoptera</taxon>
        <taxon>Endopterygota</taxon>
        <taxon>Coleoptera</taxon>
        <taxon>Polyphaga</taxon>
        <taxon>Cucujiformia</taxon>
        <taxon>Curculionidae</taxon>
        <taxon>Ceutorhynchinae</taxon>
        <taxon>Ceutorhynchus</taxon>
    </lineage>
</organism>
<feature type="region of interest" description="Disordered" evidence="1">
    <location>
        <begin position="313"/>
        <end position="377"/>
    </location>
</feature>
<feature type="signal peptide" evidence="3">
    <location>
        <begin position="1"/>
        <end position="21"/>
    </location>
</feature>
<feature type="compositionally biased region" description="Acidic residues" evidence="1">
    <location>
        <begin position="352"/>
        <end position="361"/>
    </location>
</feature>
<evidence type="ECO:0000313" key="4">
    <source>
        <dbReference type="EMBL" id="CAG9766796.1"/>
    </source>
</evidence>
<dbReference type="Proteomes" id="UP001152799">
    <property type="component" value="Chromosome 3"/>
</dbReference>
<dbReference type="EMBL" id="OU892279">
    <property type="protein sequence ID" value="CAG9766796.1"/>
    <property type="molecule type" value="Genomic_DNA"/>
</dbReference>
<feature type="chain" id="PRO_5040304355" evidence="3">
    <location>
        <begin position="22"/>
        <end position="490"/>
    </location>
</feature>
<name>A0A9N9MNK2_9CUCU</name>
<feature type="compositionally biased region" description="Low complexity" evidence="1">
    <location>
        <begin position="337"/>
        <end position="351"/>
    </location>
</feature>
<keyword evidence="5" id="KW-1185">Reference proteome</keyword>
<dbReference type="PANTHER" id="PTHR16502:SF0">
    <property type="entry name" value="KERATINOCYTE-ASSOCIATED TRANSMEMBRANE PROTEIN 2"/>
    <property type="match status" value="1"/>
</dbReference>
<gene>
    <name evidence="4" type="ORF">CEUTPL_LOCUS7368</name>
</gene>